<organism evidence="2 3">
    <name type="scientific">Roseovarius atlanticus</name>
    <dbReference type="NCBI Taxonomy" id="1641875"/>
    <lineage>
        <taxon>Bacteria</taxon>
        <taxon>Pseudomonadati</taxon>
        <taxon>Pseudomonadota</taxon>
        <taxon>Alphaproteobacteria</taxon>
        <taxon>Rhodobacterales</taxon>
        <taxon>Roseobacteraceae</taxon>
        <taxon>Roseovarius</taxon>
    </lineage>
</organism>
<dbReference type="PANTHER" id="PTHR13939:SF0">
    <property type="entry name" value="NMN AMIDOHYDROLASE-LIKE PROTEIN YFAY"/>
    <property type="match status" value="1"/>
</dbReference>
<dbReference type="InterPro" id="IPR001453">
    <property type="entry name" value="MoaB/Mog_dom"/>
</dbReference>
<dbReference type="InterPro" id="IPR036425">
    <property type="entry name" value="MoaB/Mog-like_dom_sf"/>
</dbReference>
<evidence type="ECO:0000313" key="3">
    <source>
        <dbReference type="Proteomes" id="UP000051295"/>
    </source>
</evidence>
<proteinExistence type="predicted"/>
<feature type="domain" description="MoaB/Mog" evidence="1">
    <location>
        <begin position="7"/>
        <end position="170"/>
    </location>
</feature>
<dbReference type="CDD" id="cd00885">
    <property type="entry name" value="cinA"/>
    <property type="match status" value="1"/>
</dbReference>
<dbReference type="AlphaFoldDB" id="A0A0T5NW70"/>
<dbReference type="Pfam" id="PF24102">
    <property type="entry name" value="FLAD1_M"/>
    <property type="match status" value="1"/>
</dbReference>
<dbReference type="SUPFAM" id="SSF53218">
    <property type="entry name" value="Molybdenum cofactor biosynthesis proteins"/>
    <property type="match status" value="1"/>
</dbReference>
<dbReference type="RefSeq" id="WP_057792271.1">
    <property type="nucleotide sequence ID" value="NZ_LAXJ01000007.1"/>
</dbReference>
<dbReference type="InterPro" id="IPR050101">
    <property type="entry name" value="CinA"/>
</dbReference>
<name>A0A0T5NW70_9RHOB</name>
<comment type="caution">
    <text evidence="2">The sequence shown here is derived from an EMBL/GenBank/DDBJ whole genome shotgun (WGS) entry which is preliminary data.</text>
</comment>
<keyword evidence="3" id="KW-1185">Reference proteome</keyword>
<sequence>MPNPTAAMLVIGDEILSGRTRDANMHHLAGRLTEHGIDLKEVRVVADDPRAIQEAVKALAGAYDHLFTSGGIGPTHDDITAENVAAAFGLPIGVRDDARAILEAHYEKQGLEINEARLRMARVPEGATLIDNPVSGAPGFTLENVHVMAGVPKIFEAMVEGLLPTLTGGQPVVSQTLRVERGEGDIAGPLGALAERYDALSFGSYPFIVNGRFGVNVVIRGQDEAEVTRAMQDLEKAFPA</sequence>
<reference evidence="2 3" key="1">
    <citation type="submission" date="2015-04" db="EMBL/GenBank/DDBJ databases">
        <title>The draft genome sequence of Roseovarius sp.R12b.</title>
        <authorList>
            <person name="Li G."/>
            <person name="Lai Q."/>
            <person name="Shao Z."/>
            <person name="Yan P."/>
        </authorList>
    </citation>
    <scope>NUCLEOTIDE SEQUENCE [LARGE SCALE GENOMIC DNA]</scope>
    <source>
        <strain evidence="2 3">R12B</strain>
    </source>
</reference>
<dbReference type="InterPro" id="IPR056596">
    <property type="entry name" value="FLAD1_M"/>
</dbReference>
<dbReference type="Pfam" id="PF00994">
    <property type="entry name" value="MoCF_biosynth"/>
    <property type="match status" value="1"/>
</dbReference>
<protein>
    <submittedName>
        <fullName evidence="2">Molybdopterin-binding protein</fullName>
    </submittedName>
</protein>
<dbReference type="EMBL" id="LAXJ01000007">
    <property type="protein sequence ID" value="KRS13179.1"/>
    <property type="molecule type" value="Genomic_DNA"/>
</dbReference>
<gene>
    <name evidence="2" type="ORF">XM53_08525</name>
</gene>
<dbReference type="PATRIC" id="fig|1641875.4.peg.4106"/>
<evidence type="ECO:0000259" key="1">
    <source>
        <dbReference type="SMART" id="SM00852"/>
    </source>
</evidence>
<dbReference type="PANTHER" id="PTHR13939">
    <property type="entry name" value="NICOTINAMIDE-NUCLEOTIDE AMIDOHYDROLASE PNCC"/>
    <property type="match status" value="1"/>
</dbReference>
<evidence type="ECO:0000313" key="2">
    <source>
        <dbReference type="EMBL" id="KRS13179.1"/>
    </source>
</evidence>
<dbReference type="SMART" id="SM00852">
    <property type="entry name" value="MoCF_biosynth"/>
    <property type="match status" value="1"/>
</dbReference>
<accession>A0A0T5NW70</accession>
<dbReference type="OrthoDB" id="9801454at2"/>
<dbReference type="STRING" id="1641875.XM53_08525"/>
<dbReference type="Proteomes" id="UP000051295">
    <property type="component" value="Unassembled WGS sequence"/>
</dbReference>
<dbReference type="Gene3D" id="3.40.980.10">
    <property type="entry name" value="MoaB/Mog-like domain"/>
    <property type="match status" value="1"/>
</dbReference>